<dbReference type="InterPro" id="IPR050680">
    <property type="entry name" value="YpeA/RimI_acetyltransf"/>
</dbReference>
<evidence type="ECO:0000313" key="5">
    <source>
        <dbReference type="Proteomes" id="UP000176562"/>
    </source>
</evidence>
<dbReference type="KEGG" id="rhp:LPB142_14555"/>
<proteinExistence type="predicted"/>
<gene>
    <name evidence="4" type="ORF">LPB142_14555</name>
</gene>
<dbReference type="InterPro" id="IPR016181">
    <property type="entry name" value="Acyl_CoA_acyltransferase"/>
</dbReference>
<dbReference type="Gene3D" id="3.40.630.30">
    <property type="match status" value="1"/>
</dbReference>
<dbReference type="PANTHER" id="PTHR43420:SF51">
    <property type="entry name" value="PEPTIDYL-LYSINE N-ACETYLTRANSFERASE YIAC"/>
    <property type="match status" value="1"/>
</dbReference>
<dbReference type="CDD" id="cd04301">
    <property type="entry name" value="NAT_SF"/>
    <property type="match status" value="1"/>
</dbReference>
<dbReference type="SUPFAM" id="SSF55729">
    <property type="entry name" value="Acyl-CoA N-acyltransferases (Nat)"/>
    <property type="match status" value="1"/>
</dbReference>
<dbReference type="AlphaFoldDB" id="A0A1D9MF47"/>
<keyword evidence="5" id="KW-1185">Reference proteome</keyword>
<evidence type="ECO:0000256" key="2">
    <source>
        <dbReference type="ARBA" id="ARBA00023315"/>
    </source>
</evidence>
<dbReference type="GO" id="GO:0016747">
    <property type="term" value="F:acyltransferase activity, transferring groups other than amino-acyl groups"/>
    <property type="evidence" value="ECO:0007669"/>
    <property type="project" value="InterPro"/>
</dbReference>
<dbReference type="PROSITE" id="PS51186">
    <property type="entry name" value="GNAT"/>
    <property type="match status" value="1"/>
</dbReference>
<keyword evidence="2" id="KW-0012">Acyltransferase</keyword>
<dbReference type="Pfam" id="PF00583">
    <property type="entry name" value="Acetyltransf_1"/>
    <property type="match status" value="1"/>
</dbReference>
<feature type="domain" description="N-acetyltransferase" evidence="3">
    <location>
        <begin position="1"/>
        <end position="143"/>
    </location>
</feature>
<name>A0A1D9MF47_9RHOB</name>
<dbReference type="EMBL" id="CP017781">
    <property type="protein sequence ID" value="AOZ70398.1"/>
    <property type="molecule type" value="Genomic_DNA"/>
</dbReference>
<dbReference type="Proteomes" id="UP000176562">
    <property type="component" value="Chromosome"/>
</dbReference>
<reference evidence="4 5" key="1">
    <citation type="submission" date="2016-10" db="EMBL/GenBank/DDBJ databases">
        <title>Rhodobacter sp. LPB0142, isolated from sea water.</title>
        <authorList>
            <person name="Kim E."/>
            <person name="Yi H."/>
        </authorList>
    </citation>
    <scope>NUCLEOTIDE SEQUENCE [LARGE SCALE GENOMIC DNA]</scope>
    <source>
        <strain evidence="4 5">LPB0142</strain>
    </source>
</reference>
<evidence type="ECO:0000313" key="4">
    <source>
        <dbReference type="EMBL" id="AOZ70398.1"/>
    </source>
</evidence>
<dbReference type="InterPro" id="IPR000182">
    <property type="entry name" value="GNAT_dom"/>
</dbReference>
<dbReference type="PANTHER" id="PTHR43420">
    <property type="entry name" value="ACETYLTRANSFERASE"/>
    <property type="match status" value="1"/>
</dbReference>
<accession>A0A1D9MF47</accession>
<organism evidence="4 5">
    <name type="scientific">Rhodobacter xanthinilyticus</name>
    <dbReference type="NCBI Taxonomy" id="1850250"/>
    <lineage>
        <taxon>Bacteria</taxon>
        <taxon>Pseudomonadati</taxon>
        <taxon>Pseudomonadota</taxon>
        <taxon>Alphaproteobacteria</taxon>
        <taxon>Rhodobacterales</taxon>
        <taxon>Rhodobacter group</taxon>
        <taxon>Rhodobacter</taxon>
    </lineage>
</organism>
<dbReference type="RefSeq" id="WP_071166795.1">
    <property type="nucleotide sequence ID" value="NZ_CP017781.1"/>
</dbReference>
<keyword evidence="1 4" id="KW-0808">Transferase</keyword>
<dbReference type="STRING" id="1850250.LPB142_14555"/>
<evidence type="ECO:0000259" key="3">
    <source>
        <dbReference type="PROSITE" id="PS51186"/>
    </source>
</evidence>
<protein>
    <submittedName>
        <fullName evidence="4">Ribosomal-protein-alanine acetyltransferase</fullName>
    </submittedName>
</protein>
<evidence type="ECO:0000256" key="1">
    <source>
        <dbReference type="ARBA" id="ARBA00022679"/>
    </source>
</evidence>
<sequence length="147" mass="15318">MSASAAELVALHGACFTMPRPWDEAEFAAFLASKFCFLETTDAGALTGFVLGRVIAGEAELLTICTAPAARRQGLGRALLARFEAAARARGAETAFLEVAETNAPARAAYAAAGWVESGRRRGYYQAPSGAAVDALVLSRQIAPPSV</sequence>